<dbReference type="InterPro" id="IPR002401">
    <property type="entry name" value="Cyt_P450_E_grp-I"/>
</dbReference>
<comment type="cofactor">
    <cofactor evidence="6">
        <name>heme</name>
        <dbReference type="ChEBI" id="CHEBI:30413"/>
    </cofactor>
</comment>
<reference evidence="7 8" key="2">
    <citation type="journal article" date="2016" name="Int. J. Syst. Evol. Microbiol.">
        <title>Paenibacillus bovis sp. nov., isolated from raw yak (Bos grunniens) milk.</title>
        <authorList>
            <person name="Gao C."/>
            <person name="Han J."/>
            <person name="Liu Z."/>
            <person name="Xu X."/>
            <person name="Hang F."/>
            <person name="Wu Z."/>
        </authorList>
    </citation>
    <scope>NUCLEOTIDE SEQUENCE [LARGE SCALE GENOMIC DNA]</scope>
    <source>
        <strain evidence="7 8">BD3526</strain>
    </source>
</reference>
<dbReference type="AlphaFoldDB" id="A0A172ZEP9"/>
<keyword evidence="8" id="KW-1185">Reference proteome</keyword>
<name>A0A172ZEP9_9BACL</name>
<evidence type="ECO:0000256" key="6">
    <source>
        <dbReference type="PIRSR" id="PIRSR602401-1"/>
    </source>
</evidence>
<sequence>MTNDNSIPRDHTLEGGIGLLSEGYEFAMKRRQEFQSNIFQTRMLGQKAICIGGKEGAELFYNEELFQRGGAIPKRIQKSLFGEKGVQTLDGQAHMHRKKLFMSLMSPERLNEIAGLVQQQWEAAALKWQSTDQLVLFDEAQQVMCRAACQWAGVPLQESDVKQVADDLGDMVESFGAVGMRHRRGRQARRRTEQWIGHLIEQIREGKLEAPEQTAAHAMSWHRDTEGNLLDTQTAAVELINIIRPIVAIGRYVVFSAVALHHYPDARHKLVQSLQTDDHTYSQWFVQEVRRFYPFTPILGAQVRKDFTWNDYSFEEGTMVLLDVYGTTHDEDLWQQPDTFRPERFEHWSGSPFDLIPQGGGDHYRNHRCAGEWLTIDVMRVSLEFLTTRITYDVPEQDLTIDLSRMPAIPESRFIMSHVQVQPSATGQ</sequence>
<protein>
    <submittedName>
        <fullName evidence="7">Cytochrome</fullName>
    </submittedName>
</protein>
<dbReference type="PANTHER" id="PTHR24302:SF15">
    <property type="entry name" value="FATTY-ACID PEROXYGENASE"/>
    <property type="match status" value="1"/>
</dbReference>
<feature type="binding site" description="axial binding residue" evidence="6">
    <location>
        <position position="369"/>
    </location>
    <ligand>
        <name>heme</name>
        <dbReference type="ChEBI" id="CHEBI:30413"/>
    </ligand>
    <ligandPart>
        <name>Fe</name>
        <dbReference type="ChEBI" id="CHEBI:18248"/>
    </ligandPart>
</feature>
<keyword evidence="2 6" id="KW-0349">Heme</keyword>
<dbReference type="GO" id="GO:0020037">
    <property type="term" value="F:heme binding"/>
    <property type="evidence" value="ECO:0007669"/>
    <property type="project" value="InterPro"/>
</dbReference>
<dbReference type="GO" id="GO:0004497">
    <property type="term" value="F:monooxygenase activity"/>
    <property type="evidence" value="ECO:0007669"/>
    <property type="project" value="InterPro"/>
</dbReference>
<evidence type="ECO:0000256" key="3">
    <source>
        <dbReference type="ARBA" id="ARBA00022723"/>
    </source>
</evidence>
<dbReference type="PRINTS" id="PR00463">
    <property type="entry name" value="EP450I"/>
</dbReference>
<dbReference type="CDD" id="cd11067">
    <property type="entry name" value="CYP152"/>
    <property type="match status" value="1"/>
</dbReference>
<evidence type="ECO:0000313" key="7">
    <source>
        <dbReference type="EMBL" id="ANF96124.1"/>
    </source>
</evidence>
<evidence type="ECO:0000313" key="8">
    <source>
        <dbReference type="Proteomes" id="UP000078148"/>
    </source>
</evidence>
<keyword evidence="3 6" id="KW-0479">Metal-binding</keyword>
<organism evidence="7 8">
    <name type="scientific">Paenibacillus bovis</name>
    <dbReference type="NCBI Taxonomy" id="1616788"/>
    <lineage>
        <taxon>Bacteria</taxon>
        <taxon>Bacillati</taxon>
        <taxon>Bacillota</taxon>
        <taxon>Bacilli</taxon>
        <taxon>Bacillales</taxon>
        <taxon>Paenibacillaceae</taxon>
        <taxon>Paenibacillus</taxon>
    </lineage>
</organism>
<dbReference type="OrthoDB" id="9764248at2"/>
<dbReference type="Gene3D" id="1.10.630.10">
    <property type="entry name" value="Cytochrome P450"/>
    <property type="match status" value="1"/>
</dbReference>
<comment type="similarity">
    <text evidence="1">Belongs to the cytochrome P450 family.</text>
</comment>
<evidence type="ECO:0000256" key="1">
    <source>
        <dbReference type="ARBA" id="ARBA00010617"/>
    </source>
</evidence>
<dbReference type="GO" id="GO:0016705">
    <property type="term" value="F:oxidoreductase activity, acting on paired donors, with incorporation or reduction of molecular oxygen"/>
    <property type="evidence" value="ECO:0007669"/>
    <property type="project" value="InterPro"/>
</dbReference>
<dbReference type="Pfam" id="PF00067">
    <property type="entry name" value="p450"/>
    <property type="match status" value="1"/>
</dbReference>
<dbReference type="SUPFAM" id="SSF48264">
    <property type="entry name" value="Cytochrome P450"/>
    <property type="match status" value="1"/>
</dbReference>
<evidence type="ECO:0000256" key="5">
    <source>
        <dbReference type="ARBA" id="ARBA00023004"/>
    </source>
</evidence>
<dbReference type="Proteomes" id="UP000078148">
    <property type="component" value="Chromosome"/>
</dbReference>
<keyword evidence="4" id="KW-0560">Oxidoreductase</keyword>
<dbReference type="InterPro" id="IPR050705">
    <property type="entry name" value="Cytochrome_P450_3A"/>
</dbReference>
<dbReference type="GO" id="GO:0005506">
    <property type="term" value="F:iron ion binding"/>
    <property type="evidence" value="ECO:0007669"/>
    <property type="project" value="InterPro"/>
</dbReference>
<keyword evidence="5 6" id="KW-0408">Iron</keyword>
<dbReference type="InterPro" id="IPR036396">
    <property type="entry name" value="Cyt_P450_sf"/>
</dbReference>
<dbReference type="InterPro" id="IPR001128">
    <property type="entry name" value="Cyt_P450"/>
</dbReference>
<proteinExistence type="inferred from homology"/>
<evidence type="ECO:0000256" key="4">
    <source>
        <dbReference type="ARBA" id="ARBA00023002"/>
    </source>
</evidence>
<dbReference type="STRING" id="1616788.AR543_09015"/>
<dbReference type="KEGG" id="pbv:AR543_09015"/>
<dbReference type="EMBL" id="CP013023">
    <property type="protein sequence ID" value="ANF96124.1"/>
    <property type="molecule type" value="Genomic_DNA"/>
</dbReference>
<dbReference type="PANTHER" id="PTHR24302">
    <property type="entry name" value="CYTOCHROME P450 FAMILY 3"/>
    <property type="match status" value="1"/>
</dbReference>
<dbReference type="RefSeq" id="WP_060533713.1">
    <property type="nucleotide sequence ID" value="NZ_CP013023.1"/>
</dbReference>
<evidence type="ECO:0000256" key="2">
    <source>
        <dbReference type="ARBA" id="ARBA00022617"/>
    </source>
</evidence>
<accession>A0A172ZEP9</accession>
<gene>
    <name evidence="7" type="ORF">AR543_09015</name>
</gene>
<reference evidence="8" key="1">
    <citation type="submission" date="2015-10" db="EMBL/GenBank/DDBJ databases">
        <title>Genome of Paenibacillus bovis sp. nov.</title>
        <authorList>
            <person name="Wu Z."/>
            <person name="Gao C."/>
            <person name="Liu Z."/>
            <person name="Zheng H."/>
        </authorList>
    </citation>
    <scope>NUCLEOTIDE SEQUENCE [LARGE SCALE GENOMIC DNA]</scope>
    <source>
        <strain evidence="8">BD3526</strain>
    </source>
</reference>